<protein>
    <submittedName>
        <fullName evidence="2 3">Uncharacterized protein</fullName>
    </submittedName>
</protein>
<organism evidence="2">
    <name type="scientific">Glycine max</name>
    <name type="common">Soybean</name>
    <name type="synonym">Glycine hispida</name>
    <dbReference type="NCBI Taxonomy" id="3847"/>
    <lineage>
        <taxon>Eukaryota</taxon>
        <taxon>Viridiplantae</taxon>
        <taxon>Streptophyta</taxon>
        <taxon>Embryophyta</taxon>
        <taxon>Tracheophyta</taxon>
        <taxon>Spermatophyta</taxon>
        <taxon>Magnoliopsida</taxon>
        <taxon>eudicotyledons</taxon>
        <taxon>Gunneridae</taxon>
        <taxon>Pentapetalae</taxon>
        <taxon>rosids</taxon>
        <taxon>fabids</taxon>
        <taxon>Fabales</taxon>
        <taxon>Fabaceae</taxon>
        <taxon>Papilionoideae</taxon>
        <taxon>50 kb inversion clade</taxon>
        <taxon>NPAAA clade</taxon>
        <taxon>indigoferoid/millettioid clade</taxon>
        <taxon>Phaseoleae</taxon>
        <taxon>Glycine</taxon>
        <taxon>Glycine subgen. Soja</taxon>
    </lineage>
</organism>
<evidence type="ECO:0000256" key="1">
    <source>
        <dbReference type="SAM" id="MobiDB-lite"/>
    </source>
</evidence>
<name>A0A0R0L5Y0_SOYBN</name>
<dbReference type="Proteomes" id="UP000008827">
    <property type="component" value="Chromosome 2"/>
</dbReference>
<sequence>MASRSAYTNDAARRWGSSKEVAIFASMLHRRGRRRSTLAEARGVCNREFGTIGERKREEEKRGSTSPCSVLGLNNNKKSL</sequence>
<dbReference type="EMBL" id="CM000835">
    <property type="protein sequence ID" value="KRH72072.1"/>
    <property type="molecule type" value="Genomic_DNA"/>
</dbReference>
<dbReference type="Gramene" id="KRH72072">
    <property type="protein sequence ID" value="KRH72072"/>
    <property type="gene ID" value="GLYMA_02G189900"/>
</dbReference>
<reference evidence="3" key="2">
    <citation type="submission" date="2018-02" db="UniProtKB">
        <authorList>
            <consortium name="EnsemblPlants"/>
        </authorList>
    </citation>
    <scope>IDENTIFICATION</scope>
    <source>
        <strain evidence="3">Williams 82</strain>
    </source>
</reference>
<feature type="compositionally biased region" description="Basic and acidic residues" evidence="1">
    <location>
        <begin position="54"/>
        <end position="63"/>
    </location>
</feature>
<keyword evidence="4" id="KW-1185">Reference proteome</keyword>
<evidence type="ECO:0000313" key="4">
    <source>
        <dbReference type="Proteomes" id="UP000008827"/>
    </source>
</evidence>
<reference evidence="2 3" key="1">
    <citation type="journal article" date="2010" name="Nature">
        <title>Genome sequence of the palaeopolyploid soybean.</title>
        <authorList>
            <person name="Schmutz J."/>
            <person name="Cannon S.B."/>
            <person name="Schlueter J."/>
            <person name="Ma J."/>
            <person name="Mitros T."/>
            <person name="Nelson W."/>
            <person name="Hyten D.L."/>
            <person name="Song Q."/>
            <person name="Thelen J.J."/>
            <person name="Cheng J."/>
            <person name="Xu D."/>
            <person name="Hellsten U."/>
            <person name="May G.D."/>
            <person name="Yu Y."/>
            <person name="Sakurai T."/>
            <person name="Umezawa T."/>
            <person name="Bhattacharyya M.K."/>
            <person name="Sandhu D."/>
            <person name="Valliyodan B."/>
            <person name="Lindquist E."/>
            <person name="Peto M."/>
            <person name="Grant D."/>
            <person name="Shu S."/>
            <person name="Goodstein D."/>
            <person name="Barry K."/>
            <person name="Futrell-Griggs M."/>
            <person name="Abernathy B."/>
            <person name="Du J."/>
            <person name="Tian Z."/>
            <person name="Zhu L."/>
            <person name="Gill N."/>
            <person name="Joshi T."/>
            <person name="Libault M."/>
            <person name="Sethuraman A."/>
            <person name="Zhang X.-C."/>
            <person name="Shinozaki K."/>
            <person name="Nguyen H.T."/>
            <person name="Wing R.A."/>
            <person name="Cregan P."/>
            <person name="Specht J."/>
            <person name="Grimwood J."/>
            <person name="Rokhsar D."/>
            <person name="Stacey G."/>
            <person name="Shoemaker R.C."/>
            <person name="Jackson S.A."/>
        </authorList>
    </citation>
    <scope>NUCLEOTIDE SEQUENCE [LARGE SCALE GENOMIC DNA]</scope>
    <source>
        <strain evidence="3">cv. Williams 82</strain>
        <tissue evidence="2">Callus</tissue>
    </source>
</reference>
<dbReference type="InParanoid" id="A0A0R0L5Y0"/>
<dbReference type="EnsemblPlants" id="KRH72072">
    <property type="protein sequence ID" value="KRH72072"/>
    <property type="gene ID" value="GLYMA_02G189900"/>
</dbReference>
<dbReference type="AlphaFoldDB" id="A0A0R0L5Y0"/>
<evidence type="ECO:0000313" key="2">
    <source>
        <dbReference type="EMBL" id="KRH72072.1"/>
    </source>
</evidence>
<feature type="region of interest" description="Disordered" evidence="1">
    <location>
        <begin position="54"/>
        <end position="80"/>
    </location>
</feature>
<proteinExistence type="predicted"/>
<gene>
    <name evidence="2" type="ORF">GLYMA_02G189900</name>
</gene>
<accession>A0A0R0L5Y0</accession>
<evidence type="ECO:0000313" key="3">
    <source>
        <dbReference type="EnsemblPlants" id="KRH72072"/>
    </source>
</evidence>
<feature type="compositionally biased region" description="Polar residues" evidence="1">
    <location>
        <begin position="64"/>
        <end position="80"/>
    </location>
</feature>
<reference evidence="2" key="3">
    <citation type="submission" date="2018-07" db="EMBL/GenBank/DDBJ databases">
        <title>WGS assembly of Glycine max.</title>
        <authorList>
            <person name="Schmutz J."/>
            <person name="Cannon S."/>
            <person name="Schlueter J."/>
            <person name="Ma J."/>
            <person name="Mitros T."/>
            <person name="Nelson W."/>
            <person name="Hyten D."/>
            <person name="Song Q."/>
            <person name="Thelen J."/>
            <person name="Cheng J."/>
            <person name="Xu D."/>
            <person name="Hellsten U."/>
            <person name="May G."/>
            <person name="Yu Y."/>
            <person name="Sakurai T."/>
            <person name="Umezawa T."/>
            <person name="Bhattacharyya M."/>
            <person name="Sandhu D."/>
            <person name="Valliyodan B."/>
            <person name="Lindquist E."/>
            <person name="Peto M."/>
            <person name="Grant D."/>
            <person name="Shu S."/>
            <person name="Goodstein D."/>
            <person name="Barry K."/>
            <person name="Futrell-Griggs M."/>
            <person name="Abernathy B."/>
            <person name="Du J."/>
            <person name="Tian Z."/>
            <person name="Zhu L."/>
            <person name="Gill N."/>
            <person name="Joshi T."/>
            <person name="Libault M."/>
            <person name="Sethuraman A."/>
            <person name="Zhang X."/>
            <person name="Shinozaki K."/>
            <person name="Nguyen H."/>
            <person name="Wing R."/>
            <person name="Cregan P."/>
            <person name="Specht J."/>
            <person name="Grimwood J."/>
            <person name="Rokhsar D."/>
            <person name="Stacey G."/>
            <person name="Shoemaker R."/>
            <person name="Jackson S."/>
        </authorList>
    </citation>
    <scope>NUCLEOTIDE SEQUENCE</scope>
    <source>
        <tissue evidence="2">Callus</tissue>
    </source>
</reference>